<reference evidence="7 8" key="1">
    <citation type="submission" date="2019-03" db="EMBL/GenBank/DDBJ databases">
        <title>Genomic Encyclopedia of Archaeal and Bacterial Type Strains, Phase II (KMG-II): from individual species to whole genera.</title>
        <authorList>
            <person name="Goeker M."/>
        </authorList>
    </citation>
    <scope>NUCLEOTIDE SEQUENCE [LARGE SCALE GENOMIC DNA]</scope>
    <source>
        <strain evidence="7 8">RL-C</strain>
    </source>
</reference>
<comment type="subcellular location">
    <subcellularLocation>
        <location evidence="1">Cell membrane</location>
        <topology evidence="1">Multi-pass membrane protein</topology>
    </subcellularLocation>
</comment>
<keyword evidence="5 6" id="KW-0472">Membrane</keyword>
<keyword evidence="8" id="KW-1185">Reference proteome</keyword>
<keyword evidence="2" id="KW-1003">Cell membrane</keyword>
<protein>
    <submittedName>
        <fullName evidence="7">Na+-driven multidrug efflux pump</fullName>
    </submittedName>
</protein>
<feature type="transmembrane region" description="Helical" evidence="6">
    <location>
        <begin position="126"/>
        <end position="149"/>
    </location>
</feature>
<organism evidence="7 8">
    <name type="scientific">Acetobacteroides hydrogenigenes</name>
    <dbReference type="NCBI Taxonomy" id="979970"/>
    <lineage>
        <taxon>Bacteria</taxon>
        <taxon>Pseudomonadati</taxon>
        <taxon>Bacteroidota</taxon>
        <taxon>Bacteroidia</taxon>
        <taxon>Bacteroidales</taxon>
        <taxon>Rikenellaceae</taxon>
        <taxon>Acetobacteroides</taxon>
    </lineage>
</organism>
<accession>A0A4R2ET57</accession>
<feature type="transmembrane region" description="Helical" evidence="6">
    <location>
        <begin position="310"/>
        <end position="334"/>
    </location>
</feature>
<gene>
    <name evidence="7" type="ORF">CLV25_10294</name>
</gene>
<feature type="transmembrane region" description="Helical" evidence="6">
    <location>
        <begin position="183"/>
        <end position="204"/>
    </location>
</feature>
<feature type="transmembrane region" description="Helical" evidence="6">
    <location>
        <begin position="463"/>
        <end position="486"/>
    </location>
</feature>
<evidence type="ECO:0000313" key="7">
    <source>
        <dbReference type="EMBL" id="TCN72131.1"/>
    </source>
</evidence>
<dbReference type="PANTHER" id="PTHR30250:SF26">
    <property type="entry name" value="PSMA PROTEIN"/>
    <property type="match status" value="1"/>
</dbReference>
<proteinExistence type="predicted"/>
<dbReference type="Pfam" id="PF01554">
    <property type="entry name" value="MatE"/>
    <property type="match status" value="1"/>
</dbReference>
<evidence type="ECO:0000256" key="5">
    <source>
        <dbReference type="ARBA" id="ARBA00023136"/>
    </source>
</evidence>
<name>A0A4R2ET57_9BACT</name>
<evidence type="ECO:0000256" key="1">
    <source>
        <dbReference type="ARBA" id="ARBA00004651"/>
    </source>
</evidence>
<dbReference type="PANTHER" id="PTHR30250">
    <property type="entry name" value="PST FAMILY PREDICTED COLANIC ACID TRANSPORTER"/>
    <property type="match status" value="1"/>
</dbReference>
<dbReference type="EMBL" id="SLWB01000002">
    <property type="protein sequence ID" value="TCN72131.1"/>
    <property type="molecule type" value="Genomic_DNA"/>
</dbReference>
<comment type="caution">
    <text evidence="7">The sequence shown here is derived from an EMBL/GenBank/DDBJ whole genome shotgun (WGS) entry which is preliminary data.</text>
</comment>
<feature type="transmembrane region" description="Helical" evidence="6">
    <location>
        <begin position="41"/>
        <end position="63"/>
    </location>
</feature>
<evidence type="ECO:0000256" key="3">
    <source>
        <dbReference type="ARBA" id="ARBA00022692"/>
    </source>
</evidence>
<dbReference type="Proteomes" id="UP000294830">
    <property type="component" value="Unassembled WGS sequence"/>
</dbReference>
<feature type="transmembrane region" description="Helical" evidence="6">
    <location>
        <begin position="12"/>
        <end position="35"/>
    </location>
</feature>
<sequence length="509" mass="58087">MRNSHIAKNTIALYVRMILVTGISLYTSRIIINILGLEDFGIYNVVAGVVGLLGILNGALISATQRFLTFELGKNDLKAFQETYSMLVIIFLALSFVILIISIITSHWIVFNILVIPSSKLSVSLWIYYFAIVSFVINLLTIPFISSIIAYEKMNFYAYLSLIEAILKVALIFLLNLSQTDKLFTYGLLMMIASFIIFSIYYVYSYKFLEGCKYRFFWSKSIFNKLLSYISWNLFGSITNVLNIQGQSIILNIFFGPTINAAKAIADKINTIVYSFSNNFYMAVRPQIVKRYASGEFDSMYSLVYRSSKYSFYLLFLIAFPLILTIKPVLTIWLGAKNVSEDTITFSQLILIFSLINVFEQPITVLMQASGNIKNYQLKIGLGSLLFLPICYSIFKLGAPPYFSMIILILIFFLLQIIRILIAEKETGLSVPKYYKLVVLPIIIPLTPISVISLFIYKYTHPSFILTITFLIVITIANLISIWLLGLSDDEKNKLRCYLNKIWENKISK</sequence>
<feature type="transmembrane region" description="Helical" evidence="6">
    <location>
        <begin position="401"/>
        <end position="422"/>
    </location>
</feature>
<dbReference type="InterPro" id="IPR050833">
    <property type="entry name" value="Poly_Biosynth_Transport"/>
</dbReference>
<keyword evidence="3 6" id="KW-0812">Transmembrane</keyword>
<evidence type="ECO:0000256" key="6">
    <source>
        <dbReference type="SAM" id="Phobius"/>
    </source>
</evidence>
<feature type="transmembrane region" description="Helical" evidence="6">
    <location>
        <begin position="434"/>
        <end position="457"/>
    </location>
</feature>
<dbReference type="InterPro" id="IPR002528">
    <property type="entry name" value="MATE_fam"/>
</dbReference>
<dbReference type="RefSeq" id="WP_131838199.1">
    <property type="nucleotide sequence ID" value="NZ_SLWB01000002.1"/>
</dbReference>
<dbReference type="GO" id="GO:0015297">
    <property type="term" value="F:antiporter activity"/>
    <property type="evidence" value="ECO:0007669"/>
    <property type="project" value="InterPro"/>
</dbReference>
<feature type="transmembrane region" description="Helical" evidence="6">
    <location>
        <begin position="156"/>
        <end position="177"/>
    </location>
</feature>
<dbReference type="AlphaFoldDB" id="A0A4R2ET57"/>
<evidence type="ECO:0000313" key="8">
    <source>
        <dbReference type="Proteomes" id="UP000294830"/>
    </source>
</evidence>
<feature type="transmembrane region" description="Helical" evidence="6">
    <location>
        <begin position="84"/>
        <end position="114"/>
    </location>
</feature>
<dbReference type="OrthoDB" id="5365632at2"/>
<feature type="transmembrane region" description="Helical" evidence="6">
    <location>
        <begin position="378"/>
        <end position="395"/>
    </location>
</feature>
<keyword evidence="4 6" id="KW-1133">Transmembrane helix</keyword>
<dbReference type="GO" id="GO:0005886">
    <property type="term" value="C:plasma membrane"/>
    <property type="evidence" value="ECO:0007669"/>
    <property type="project" value="UniProtKB-SubCell"/>
</dbReference>
<dbReference type="GO" id="GO:0042910">
    <property type="term" value="F:xenobiotic transmembrane transporter activity"/>
    <property type="evidence" value="ECO:0007669"/>
    <property type="project" value="InterPro"/>
</dbReference>
<evidence type="ECO:0000256" key="4">
    <source>
        <dbReference type="ARBA" id="ARBA00022989"/>
    </source>
</evidence>
<feature type="transmembrane region" description="Helical" evidence="6">
    <location>
        <begin position="346"/>
        <end position="366"/>
    </location>
</feature>
<evidence type="ECO:0000256" key="2">
    <source>
        <dbReference type="ARBA" id="ARBA00022475"/>
    </source>
</evidence>